<name>A0A9W4XEI8_9PLEO</name>
<comment type="caution">
    <text evidence="4">The sequence shown here is derived from an EMBL/GenBank/DDBJ whole genome shotgun (WGS) entry which is preliminary data.</text>
</comment>
<dbReference type="AlphaFoldDB" id="A0A9W4XEI8"/>
<organism evidence="4 5">
    <name type="scientific">Periconia digitata</name>
    <dbReference type="NCBI Taxonomy" id="1303443"/>
    <lineage>
        <taxon>Eukaryota</taxon>
        <taxon>Fungi</taxon>
        <taxon>Dikarya</taxon>
        <taxon>Ascomycota</taxon>
        <taxon>Pezizomycotina</taxon>
        <taxon>Dothideomycetes</taxon>
        <taxon>Pleosporomycetidae</taxon>
        <taxon>Pleosporales</taxon>
        <taxon>Massarineae</taxon>
        <taxon>Periconiaceae</taxon>
        <taxon>Periconia</taxon>
    </lineage>
</organism>
<keyword evidence="5" id="KW-1185">Reference proteome</keyword>
<dbReference type="InterPro" id="IPR012951">
    <property type="entry name" value="BBE"/>
</dbReference>
<reference evidence="4" key="1">
    <citation type="submission" date="2023-01" db="EMBL/GenBank/DDBJ databases">
        <authorList>
            <person name="Van Ghelder C."/>
            <person name="Rancurel C."/>
        </authorList>
    </citation>
    <scope>NUCLEOTIDE SEQUENCE</scope>
    <source>
        <strain evidence="4">CNCM I-4278</strain>
    </source>
</reference>
<dbReference type="SUPFAM" id="SSF56176">
    <property type="entry name" value="FAD-binding/transporter-associated domain-like"/>
    <property type="match status" value="1"/>
</dbReference>
<dbReference type="InterPro" id="IPR016166">
    <property type="entry name" value="FAD-bd_PCMH"/>
</dbReference>
<gene>
    <name evidence="4" type="ORF">PDIGIT_LOCUS1841</name>
</gene>
<dbReference type="GO" id="GO:0016491">
    <property type="term" value="F:oxidoreductase activity"/>
    <property type="evidence" value="ECO:0007669"/>
    <property type="project" value="UniProtKB-KW"/>
</dbReference>
<dbReference type="Pfam" id="PF08031">
    <property type="entry name" value="BBE"/>
    <property type="match status" value="1"/>
</dbReference>
<dbReference type="PROSITE" id="PS51387">
    <property type="entry name" value="FAD_PCMH"/>
    <property type="match status" value="1"/>
</dbReference>
<dbReference type="OrthoDB" id="9983560at2759"/>
<sequence length="723" mass="78583">MAKRYIHCRLSEHGIVGAKLCLVVFLPPDSEERGSHIFVPGHQLCVVILHLPPLFQFSAMKPTISLSLATLGTILAHAQYPSALPDVAPAAAKLPADSTDAEVSLLEPETVQVTDEVIANLVDSNETAEYADLFAFADSTISTPAARKRDLLRRSSSCKTAPGDILWPSDLVWGIFDLLTGNALDDIVPLGSVCYPESEFENYDKAKCEEVMASWSKDALHYNDPGSAMFPIYSGMTCLPKANATASDTCTLGGYSKLSLEVRSVAQIQLAVNFARTLNLRLIIRNTGHDYNGRSIGKGALSLWTHNLKDIIYIKNYKDSYYSGPVFHVGAGVQGFELLQAGEKYGVSVTTGICPTVGIAGGYITGGGHSPLMQLFGMGADQVVSMNVVTASGRFITVTPKLNSDLYWAMLGGGGGTFGIVTSVVMKVHPKIPVTASVFNFTTSPTVSDVTFWKGVRAFWDEMPKYNAAKTYSFFQMMNMANVGVPGGGYAFNMVPFFATNKTVDEFNALTKPFFDTLKSLGIPYQIETKYYDSVYPAFQATFAPQDQAIGSTSGTPGNRMLPSKNWEEETLSNQTFDAIKHTVDNTIVTLMYHQMSQNPSQIINSVNPAFRTEGGMVVAVNGVNDLSPRGLADAGEKMTNVIMKPLRDATPNGGTYGNEADISEPGWQQSFWGTNYDRLVSIKKKWDPTGLFYVYRGVGSEGWVVEDGDRGVQTQDGKLCRV</sequence>
<evidence type="ECO:0000256" key="1">
    <source>
        <dbReference type="ARBA" id="ARBA00005466"/>
    </source>
</evidence>
<dbReference type="Proteomes" id="UP001152607">
    <property type="component" value="Unassembled WGS sequence"/>
</dbReference>
<evidence type="ECO:0000256" key="2">
    <source>
        <dbReference type="ARBA" id="ARBA00023002"/>
    </source>
</evidence>
<evidence type="ECO:0000313" key="4">
    <source>
        <dbReference type="EMBL" id="CAI6274065.1"/>
    </source>
</evidence>
<proteinExistence type="inferred from homology"/>
<accession>A0A9W4XEI8</accession>
<dbReference type="InterPro" id="IPR016169">
    <property type="entry name" value="FAD-bd_PCMH_sub2"/>
</dbReference>
<dbReference type="Pfam" id="PF01565">
    <property type="entry name" value="FAD_binding_4"/>
    <property type="match status" value="1"/>
</dbReference>
<dbReference type="InterPro" id="IPR036318">
    <property type="entry name" value="FAD-bd_PCMH-like_sf"/>
</dbReference>
<dbReference type="InterPro" id="IPR050432">
    <property type="entry name" value="FAD-linked_Oxidoreductases_BP"/>
</dbReference>
<dbReference type="Gene3D" id="3.30.465.10">
    <property type="match status" value="2"/>
</dbReference>
<evidence type="ECO:0000313" key="5">
    <source>
        <dbReference type="Proteomes" id="UP001152607"/>
    </source>
</evidence>
<comment type="similarity">
    <text evidence="1">Belongs to the oxygen-dependent FAD-linked oxidoreductase family.</text>
</comment>
<evidence type="ECO:0000259" key="3">
    <source>
        <dbReference type="PROSITE" id="PS51387"/>
    </source>
</evidence>
<keyword evidence="2" id="KW-0560">Oxidoreductase</keyword>
<protein>
    <recommendedName>
        <fullName evidence="3">FAD-binding PCMH-type domain-containing protein</fullName>
    </recommendedName>
</protein>
<dbReference type="EMBL" id="CAOQHR010000001">
    <property type="protein sequence ID" value="CAI6274065.1"/>
    <property type="molecule type" value="Genomic_DNA"/>
</dbReference>
<feature type="domain" description="FAD-binding PCMH-type" evidence="3">
    <location>
        <begin position="252"/>
        <end position="431"/>
    </location>
</feature>
<dbReference type="GO" id="GO:0071949">
    <property type="term" value="F:FAD binding"/>
    <property type="evidence" value="ECO:0007669"/>
    <property type="project" value="InterPro"/>
</dbReference>
<dbReference type="InterPro" id="IPR006094">
    <property type="entry name" value="Oxid_FAD_bind_N"/>
</dbReference>
<dbReference type="PANTHER" id="PTHR13878:SF91">
    <property type="entry name" value="FAD BINDING DOMAIN PROTEIN (AFU_ORTHOLOGUE AFUA_6G12070)-RELATED"/>
    <property type="match status" value="1"/>
</dbReference>
<dbReference type="PANTHER" id="PTHR13878">
    <property type="entry name" value="GULONOLACTONE OXIDASE"/>
    <property type="match status" value="1"/>
</dbReference>